<dbReference type="EMBL" id="VSKL01000003">
    <property type="protein sequence ID" value="TYB72992.1"/>
    <property type="molecule type" value="Genomic_DNA"/>
</dbReference>
<protein>
    <submittedName>
        <fullName evidence="1">GNAT family N-acetyltransferase</fullName>
    </submittedName>
</protein>
<proteinExistence type="predicted"/>
<keyword evidence="1" id="KW-0808">Transferase</keyword>
<organism evidence="1 2">
    <name type="scientific">Bizionia algoritergicola</name>
    <dbReference type="NCBI Taxonomy" id="291187"/>
    <lineage>
        <taxon>Bacteria</taxon>
        <taxon>Pseudomonadati</taxon>
        <taxon>Bacteroidota</taxon>
        <taxon>Flavobacteriia</taxon>
        <taxon>Flavobacteriales</taxon>
        <taxon>Flavobacteriaceae</taxon>
        <taxon>Bizionia</taxon>
    </lineage>
</organism>
<dbReference type="GO" id="GO:0016740">
    <property type="term" value="F:transferase activity"/>
    <property type="evidence" value="ECO:0007669"/>
    <property type="project" value="UniProtKB-KW"/>
</dbReference>
<dbReference type="Gene3D" id="3.40.630.30">
    <property type="match status" value="1"/>
</dbReference>
<name>A0A5D0QV43_9FLAO</name>
<dbReference type="Proteomes" id="UP000324358">
    <property type="component" value="Unassembled WGS sequence"/>
</dbReference>
<dbReference type="InterPro" id="IPR016181">
    <property type="entry name" value="Acyl_CoA_acyltransferase"/>
</dbReference>
<reference evidence="1 2" key="1">
    <citation type="submission" date="2019-08" db="EMBL/GenBank/DDBJ databases">
        <title>Genomes of Antarctic Bizionia species.</title>
        <authorList>
            <person name="Bowman J.P."/>
        </authorList>
    </citation>
    <scope>NUCLEOTIDE SEQUENCE [LARGE SCALE GENOMIC DNA]</scope>
    <source>
        <strain evidence="1 2">APA-1</strain>
    </source>
</reference>
<accession>A0A5D0QV43</accession>
<evidence type="ECO:0000313" key="1">
    <source>
        <dbReference type="EMBL" id="TYB72992.1"/>
    </source>
</evidence>
<dbReference type="OrthoDB" id="9808687at2"/>
<dbReference type="SUPFAM" id="SSF55729">
    <property type="entry name" value="Acyl-CoA N-acyltransferases (Nat)"/>
    <property type="match status" value="1"/>
</dbReference>
<comment type="caution">
    <text evidence="1">The sequence shown here is derived from an EMBL/GenBank/DDBJ whole genome shotgun (WGS) entry which is preliminary data.</text>
</comment>
<gene>
    <name evidence="1" type="ORF">ES675_09480</name>
</gene>
<keyword evidence="2" id="KW-1185">Reference proteome</keyword>
<sequence length="306" mass="35363">MVHNSKNGTFLFHRDFMDYHQDRFQDASVIIFKKDKPIAVFPANKVEKIVFSHQGLTYGGLVYSAKLKFQAVLEIFKSLLLFFESEGFDTLQLKQLPAIYSSIPNDEINYLMFLMEAKLIRRDMLSVVKLSEEIAFSKDRKDGVKRAIKNQLVVKNDNLFDEFWNTILIPNLEEKHEAKPVHSLEEIKLLQERFPNNIKQFNVYKNDDLVAGTTIFITDHVAHSQYISGNADKNQLGSLDFLHDFLLKNACKDKLFFDFGISNENQGKQVNSGLLYWKEGFGARSMTQDFYSVPVCNHVKLNNVML</sequence>
<evidence type="ECO:0000313" key="2">
    <source>
        <dbReference type="Proteomes" id="UP000324358"/>
    </source>
</evidence>
<dbReference type="AlphaFoldDB" id="A0A5D0QV43"/>